<dbReference type="OrthoDB" id="9043248at2"/>
<dbReference type="AlphaFoldDB" id="A0A5Q6RXP0"/>
<evidence type="ECO:0000256" key="2">
    <source>
        <dbReference type="ARBA" id="ARBA00023180"/>
    </source>
</evidence>
<dbReference type="Proteomes" id="UP000307768">
    <property type="component" value="Unassembled WGS sequence"/>
</dbReference>
<name>A0A5Q6RXP0_9ACTN</name>
<dbReference type="GO" id="GO:0009313">
    <property type="term" value="P:oligosaccharide catabolic process"/>
    <property type="evidence" value="ECO:0007669"/>
    <property type="project" value="TreeGrafter"/>
</dbReference>
<feature type="domain" description="Glycosyl hydrolase family 13 catalytic" evidence="3">
    <location>
        <begin position="19"/>
        <end position="403"/>
    </location>
</feature>
<dbReference type="SMART" id="SM00642">
    <property type="entry name" value="Aamy"/>
    <property type="match status" value="1"/>
</dbReference>
<dbReference type="Gene3D" id="3.90.400.10">
    <property type="entry name" value="Oligo-1,6-glucosidase, Domain 2"/>
    <property type="match status" value="1"/>
</dbReference>
<organism evidence="4 5">
    <name type="scientific">Mumia zhuanghuii</name>
    <dbReference type="NCBI Taxonomy" id="2585211"/>
    <lineage>
        <taxon>Bacteria</taxon>
        <taxon>Bacillati</taxon>
        <taxon>Actinomycetota</taxon>
        <taxon>Actinomycetes</taxon>
        <taxon>Propionibacteriales</taxon>
        <taxon>Nocardioidaceae</taxon>
        <taxon>Mumia</taxon>
    </lineage>
</organism>
<dbReference type="FunFam" id="3.90.400.10:FF:000001">
    <property type="entry name" value="Maltase A3, isoform A"/>
    <property type="match status" value="1"/>
</dbReference>
<keyword evidence="2" id="KW-0325">Glycoprotein</keyword>
<proteinExistence type="inferred from homology"/>
<dbReference type="EMBL" id="VDFQ02000003">
    <property type="protein sequence ID" value="KAA1422855.1"/>
    <property type="molecule type" value="Genomic_DNA"/>
</dbReference>
<evidence type="ECO:0000313" key="5">
    <source>
        <dbReference type="Proteomes" id="UP000307768"/>
    </source>
</evidence>
<dbReference type="SUPFAM" id="SSF51445">
    <property type="entry name" value="(Trans)glycosidases"/>
    <property type="match status" value="1"/>
</dbReference>
<evidence type="ECO:0000259" key="3">
    <source>
        <dbReference type="SMART" id="SM00642"/>
    </source>
</evidence>
<evidence type="ECO:0000313" key="4">
    <source>
        <dbReference type="EMBL" id="KAA1422855.1"/>
    </source>
</evidence>
<dbReference type="GO" id="GO:0004556">
    <property type="term" value="F:alpha-amylase activity"/>
    <property type="evidence" value="ECO:0007669"/>
    <property type="project" value="TreeGrafter"/>
</dbReference>
<evidence type="ECO:0000256" key="1">
    <source>
        <dbReference type="ARBA" id="ARBA00008061"/>
    </source>
</evidence>
<dbReference type="RefSeq" id="WP_149769805.1">
    <property type="nucleotide sequence ID" value="NZ_VDFQ02000003.1"/>
</dbReference>
<gene>
    <name evidence="4" type="ORF">FE697_011935</name>
</gene>
<reference evidence="4 5" key="1">
    <citation type="submission" date="2019-09" db="EMBL/GenBank/DDBJ databases">
        <title>Mumia zhuanghuii sp. nov. isolated from the intestinal contents of plateau pika (Ochotona curzoniae) in the Qinghai-Tibet plateau of China.</title>
        <authorList>
            <person name="Tian Z."/>
        </authorList>
    </citation>
    <scope>NUCLEOTIDE SEQUENCE [LARGE SCALE GENOMIC DNA]</scope>
    <source>
        <strain evidence="5">350</strain>
    </source>
</reference>
<keyword evidence="4" id="KW-0378">Hydrolase</keyword>
<dbReference type="InterPro" id="IPR045857">
    <property type="entry name" value="O16G_dom_2"/>
</dbReference>
<dbReference type="Pfam" id="PF00128">
    <property type="entry name" value="Alpha-amylase"/>
    <property type="match status" value="1"/>
</dbReference>
<accession>A0A5Q6RXP0</accession>
<comment type="caution">
    <text evidence="4">The sequence shown here is derived from an EMBL/GenBank/DDBJ whole genome shotgun (WGS) entry which is preliminary data.</text>
</comment>
<dbReference type="InterPro" id="IPR006047">
    <property type="entry name" value="GH13_cat_dom"/>
</dbReference>
<dbReference type="Gene3D" id="3.20.20.80">
    <property type="entry name" value="Glycosidases"/>
    <property type="match status" value="1"/>
</dbReference>
<dbReference type="PANTHER" id="PTHR10357">
    <property type="entry name" value="ALPHA-AMYLASE FAMILY MEMBER"/>
    <property type="match status" value="1"/>
</dbReference>
<dbReference type="CDD" id="cd11332">
    <property type="entry name" value="AmyAc_OligoGlu_TS"/>
    <property type="match status" value="1"/>
</dbReference>
<comment type="similarity">
    <text evidence="1">Belongs to the glycosyl hydrolase 13 family.</text>
</comment>
<sequence length="538" mass="59350">MTFASDSRLPWWRNAVCYQIYVRSFADGDGDGIGDIAGITSRLDYLEGLNVDALWLTPFYRSPQADHGYDVADYRDVDPLFGTLADFDEMLAGAHDRGLKVIVDLVPNHTSAEHAWFQEALAAGRGSRARDRYKFSDGRGPDGSEPPNNWQSIFGGSAWTRVDDGQWYLHLFDSSQPDLNWDDPEVGDEFESILRFWLDRGVDGFRVDVAHGLFKASGLPDVAGFGPGGETLDATMSQWDRPYWDQPGVHDVYRRWRKVLDSYPGDRMMIGEAWVGSPESMARYVRPDEMHQVFNFHWLSTPFSAPALRQVIDETYAAVGPVGASPTWVLSNHDVVRTVTHYGGGDLGLSRAKASMLTMLALPGSAYVYQGEELGLPQVDVAPEDRQDPTWLRGGGVGRDGCRVPLPWSGSEPPFGFSPGGPGEVRTWLPQPEWFREYTVEHQSRDPYSTLGFLRYAVARRRGLVGGLSGSIEMLERRDDVVAFRRAGVDGAPGLICVVNCGTTDHVVDDLGAPVVLSAALAEGTGQLLPNSAAWFLA</sequence>
<dbReference type="InterPro" id="IPR017853">
    <property type="entry name" value="GH"/>
</dbReference>
<dbReference type="PANTHER" id="PTHR10357:SF179">
    <property type="entry name" value="NEUTRAL AND BASIC AMINO ACID TRANSPORT PROTEIN RBAT"/>
    <property type="match status" value="1"/>
</dbReference>
<protein>
    <submittedName>
        <fullName evidence="4">Glycoside hydrolase family 13 protein</fullName>
    </submittedName>
</protein>